<feature type="transmembrane region" description="Helical" evidence="1">
    <location>
        <begin position="78"/>
        <end position="99"/>
    </location>
</feature>
<organism evidence="3 4">
    <name type="scientific">Coprococcus eutactus</name>
    <dbReference type="NCBI Taxonomy" id="33043"/>
    <lineage>
        <taxon>Bacteria</taxon>
        <taxon>Bacillati</taxon>
        <taxon>Bacillota</taxon>
        <taxon>Clostridia</taxon>
        <taxon>Lachnospirales</taxon>
        <taxon>Lachnospiraceae</taxon>
        <taxon>Coprococcus</taxon>
    </lineage>
</organism>
<comment type="caution">
    <text evidence="3">The sequence shown here is derived from an EMBL/GenBank/DDBJ whole genome shotgun (WGS) entry which is preliminary data.</text>
</comment>
<gene>
    <name evidence="3" type="ORF">DWX94_11320</name>
</gene>
<name>A0A412ILW5_9FIRM</name>
<dbReference type="PANTHER" id="PTHR31302">
    <property type="entry name" value="TRANSMEMBRANE PROTEIN WITH METALLOPHOSPHOESTERASE DOMAIN-RELATED"/>
    <property type="match status" value="1"/>
</dbReference>
<evidence type="ECO:0000313" key="3">
    <source>
        <dbReference type="EMBL" id="RGS38800.1"/>
    </source>
</evidence>
<dbReference type="OrthoDB" id="9780884at2"/>
<dbReference type="EMBL" id="QRVK01000035">
    <property type="protein sequence ID" value="RGS38800.1"/>
    <property type="molecule type" value="Genomic_DNA"/>
</dbReference>
<dbReference type="InterPro" id="IPR051158">
    <property type="entry name" value="Metallophosphoesterase_sf"/>
</dbReference>
<dbReference type="InterPro" id="IPR004843">
    <property type="entry name" value="Calcineurin-like_PHP"/>
</dbReference>
<dbReference type="AlphaFoldDB" id="A0A412ILW5"/>
<feature type="transmembrane region" description="Helical" evidence="1">
    <location>
        <begin position="6"/>
        <end position="25"/>
    </location>
</feature>
<keyword evidence="1" id="KW-0812">Transmembrane</keyword>
<dbReference type="GO" id="GO:0016787">
    <property type="term" value="F:hydrolase activity"/>
    <property type="evidence" value="ECO:0007669"/>
    <property type="project" value="InterPro"/>
</dbReference>
<accession>A0A412ILW5</accession>
<dbReference type="InterPro" id="IPR029052">
    <property type="entry name" value="Metallo-depent_PP-like"/>
</dbReference>
<evidence type="ECO:0000313" key="4">
    <source>
        <dbReference type="Proteomes" id="UP000283295"/>
    </source>
</evidence>
<dbReference type="Gene3D" id="3.60.21.10">
    <property type="match status" value="1"/>
</dbReference>
<dbReference type="CDD" id="cd07385">
    <property type="entry name" value="MPP_YkuE_C"/>
    <property type="match status" value="1"/>
</dbReference>
<keyword evidence="1" id="KW-0472">Membrane</keyword>
<dbReference type="PANTHER" id="PTHR31302:SF0">
    <property type="entry name" value="TRANSMEMBRANE PROTEIN WITH METALLOPHOSPHOESTERASE DOMAIN"/>
    <property type="match status" value="1"/>
</dbReference>
<dbReference type="Pfam" id="PF00149">
    <property type="entry name" value="Metallophos"/>
    <property type="match status" value="1"/>
</dbReference>
<protein>
    <submittedName>
        <fullName evidence="3">Metallophosphoesterase</fullName>
    </submittedName>
</protein>
<dbReference type="SUPFAM" id="SSF56300">
    <property type="entry name" value="Metallo-dependent phosphatases"/>
    <property type="match status" value="1"/>
</dbReference>
<dbReference type="Proteomes" id="UP000283295">
    <property type="component" value="Unassembled WGS sequence"/>
</dbReference>
<feature type="transmembrane region" description="Helical" evidence="1">
    <location>
        <begin position="111"/>
        <end position="132"/>
    </location>
</feature>
<feature type="transmembrane region" description="Helical" evidence="1">
    <location>
        <begin position="37"/>
        <end position="58"/>
    </location>
</feature>
<sequence length="401" mass="45108">MIAIFIAPFYIALNVYLFWRIKGWVQAYFPKLKGKKGWIVPIVLYAFLASALVIAFFLPQGRFKRGMKLVGNYWLGVLLYMIFFIVIAELGRFLLLHVFRVSKDKICVPRVRRIVGCVCATLIMCISFWGVVNARIVRVTPYDVTINKEARNENGQKMDSMKIVLVADLHLGYNIGVRQVQRIVNSINKQDADLVLIAGDIFDNEWEAVDQPEELEKILRGIKSKYGVYACYGNHDIQEQILAGFTFGGQKEKTSSPEMDEFIEKAGITLLRDEGVLINDSIYIYGRRDAHRPGNGVTDRESADEITKNVDKSKPIIVLDHEPKELEALSSAGVDMDLCGHTHDGQMFPGNILVAMMWENSCGYLNVDGMHNIVTSGVGVFGPDMRVGTKAEICPITVNFK</sequence>
<feature type="domain" description="Calcineurin-like phosphoesterase" evidence="2">
    <location>
        <begin position="161"/>
        <end position="344"/>
    </location>
</feature>
<evidence type="ECO:0000259" key="2">
    <source>
        <dbReference type="Pfam" id="PF00149"/>
    </source>
</evidence>
<keyword evidence="1" id="KW-1133">Transmembrane helix</keyword>
<reference evidence="3 4" key="1">
    <citation type="submission" date="2018-08" db="EMBL/GenBank/DDBJ databases">
        <title>A genome reference for cultivated species of the human gut microbiota.</title>
        <authorList>
            <person name="Zou Y."/>
            <person name="Xue W."/>
            <person name="Luo G."/>
        </authorList>
    </citation>
    <scope>NUCLEOTIDE SEQUENCE [LARGE SCALE GENOMIC DNA]</scope>
    <source>
        <strain evidence="3 4">AF22-21</strain>
    </source>
</reference>
<evidence type="ECO:0000256" key="1">
    <source>
        <dbReference type="SAM" id="Phobius"/>
    </source>
</evidence>
<proteinExistence type="predicted"/>